<evidence type="ECO:0000256" key="4">
    <source>
        <dbReference type="ARBA" id="ARBA00022989"/>
    </source>
</evidence>
<reference evidence="8" key="1">
    <citation type="submission" date="2016-11" db="UniProtKB">
        <authorList>
            <consortium name="WormBaseParasite"/>
        </authorList>
    </citation>
    <scope>IDENTIFICATION</scope>
</reference>
<evidence type="ECO:0000256" key="2">
    <source>
        <dbReference type="ARBA" id="ARBA00005692"/>
    </source>
</evidence>
<dbReference type="STRING" id="1561998.A0A1I7U720"/>
<proteinExistence type="inferred from homology"/>
<comment type="subcellular location">
    <subcellularLocation>
        <location evidence="1">Membrane</location>
        <topology evidence="1">Multi-pass membrane protein</topology>
    </subcellularLocation>
</comment>
<dbReference type="Proteomes" id="UP000095282">
    <property type="component" value="Unplaced"/>
</dbReference>
<evidence type="ECO:0000256" key="1">
    <source>
        <dbReference type="ARBA" id="ARBA00004141"/>
    </source>
</evidence>
<feature type="transmembrane region" description="Helical" evidence="6">
    <location>
        <begin position="12"/>
        <end position="33"/>
    </location>
</feature>
<accession>A0A1I7U720</accession>
<dbReference type="PANTHER" id="PTHR31552:SF8">
    <property type="entry name" value="SERPENTINE RECEPTOR CLASS GAMMA"/>
    <property type="match status" value="1"/>
</dbReference>
<keyword evidence="5 6" id="KW-0472">Membrane</keyword>
<name>A0A1I7U720_9PELO</name>
<dbReference type="PANTHER" id="PTHR31552">
    <property type="entry name" value="SERPENTINE RECEPTOR CLASS GAMMA"/>
    <property type="match status" value="1"/>
</dbReference>
<sequence>MMELIYSQYWRPTLPFLIIIIVTYPLIVTWPILTSNAYYLYTPPMGTYVTKSTADVTGILDHLVKFMTIITILTAVANFLAISRLKCLPNRISGAEKNLFTVSLVSFFIQLFALGDTLVLLSSSSDAMSAGTQTAKLIMPFVSDLLTLNHPWTIMYFSTKVRTSMANDHFPTLKNKEVANVPSSMY</sequence>
<keyword evidence="4 6" id="KW-1133">Transmembrane helix</keyword>
<dbReference type="InterPro" id="IPR000609">
    <property type="entry name" value="7TM_GPCR_serpentine_rcpt_Srg"/>
</dbReference>
<feature type="transmembrane region" description="Helical" evidence="6">
    <location>
        <begin position="99"/>
        <end position="121"/>
    </location>
</feature>
<evidence type="ECO:0000313" key="7">
    <source>
        <dbReference type="Proteomes" id="UP000095282"/>
    </source>
</evidence>
<keyword evidence="3 6" id="KW-0812">Transmembrane</keyword>
<dbReference type="Pfam" id="PF02118">
    <property type="entry name" value="Srg"/>
    <property type="match status" value="1"/>
</dbReference>
<organism evidence="7 8">
    <name type="scientific">Caenorhabditis tropicalis</name>
    <dbReference type="NCBI Taxonomy" id="1561998"/>
    <lineage>
        <taxon>Eukaryota</taxon>
        <taxon>Metazoa</taxon>
        <taxon>Ecdysozoa</taxon>
        <taxon>Nematoda</taxon>
        <taxon>Chromadorea</taxon>
        <taxon>Rhabditida</taxon>
        <taxon>Rhabditina</taxon>
        <taxon>Rhabditomorpha</taxon>
        <taxon>Rhabditoidea</taxon>
        <taxon>Rhabditidae</taxon>
        <taxon>Peloderinae</taxon>
        <taxon>Caenorhabditis</taxon>
    </lineage>
</organism>
<evidence type="ECO:0000256" key="5">
    <source>
        <dbReference type="ARBA" id="ARBA00023136"/>
    </source>
</evidence>
<protein>
    <recommendedName>
        <fullName evidence="6">Serpentine receptor class gamma</fullName>
    </recommendedName>
</protein>
<dbReference type="AlphaFoldDB" id="A0A1I7U720"/>
<evidence type="ECO:0000256" key="3">
    <source>
        <dbReference type="ARBA" id="ARBA00022692"/>
    </source>
</evidence>
<dbReference type="eggNOG" id="ENOG502T6AK">
    <property type="taxonomic scope" value="Eukaryota"/>
</dbReference>
<comment type="caution">
    <text evidence="6">Lacks conserved residue(s) required for the propagation of feature annotation.</text>
</comment>
<feature type="transmembrane region" description="Helical" evidence="6">
    <location>
        <begin position="66"/>
        <end position="87"/>
    </location>
</feature>
<dbReference type="GO" id="GO:0004888">
    <property type="term" value="F:transmembrane signaling receptor activity"/>
    <property type="evidence" value="ECO:0007669"/>
    <property type="project" value="InterPro"/>
</dbReference>
<dbReference type="GO" id="GO:0007606">
    <property type="term" value="P:sensory perception of chemical stimulus"/>
    <property type="evidence" value="ECO:0007669"/>
    <property type="project" value="UniProtKB-UniRule"/>
</dbReference>
<dbReference type="GO" id="GO:0016020">
    <property type="term" value="C:membrane"/>
    <property type="evidence" value="ECO:0007669"/>
    <property type="project" value="UniProtKB-SubCell"/>
</dbReference>
<evidence type="ECO:0000313" key="8">
    <source>
        <dbReference type="WBParaSite" id="Csp11.Scaffold629.g15516.t1"/>
    </source>
</evidence>
<comment type="similarity">
    <text evidence="2 6">Belongs to the nematode receptor-like protein srg family.</text>
</comment>
<keyword evidence="7" id="KW-1185">Reference proteome</keyword>
<evidence type="ECO:0000256" key="6">
    <source>
        <dbReference type="RuleBase" id="RU280813"/>
    </source>
</evidence>
<dbReference type="WBParaSite" id="Csp11.Scaffold629.g15516.t1">
    <property type="protein sequence ID" value="Csp11.Scaffold629.g15516.t1"/>
    <property type="gene ID" value="Csp11.Scaffold629.g15516"/>
</dbReference>